<organism evidence="4">
    <name type="scientific">Spathaspora passalidarum (strain NRRL Y-27907 / 11-Y1)</name>
    <dbReference type="NCBI Taxonomy" id="619300"/>
    <lineage>
        <taxon>Eukaryota</taxon>
        <taxon>Fungi</taxon>
        <taxon>Dikarya</taxon>
        <taxon>Ascomycota</taxon>
        <taxon>Saccharomycotina</taxon>
        <taxon>Pichiomycetes</taxon>
        <taxon>Debaryomycetaceae</taxon>
        <taxon>Spathaspora</taxon>
    </lineage>
</organism>
<keyword evidence="4" id="KW-1185">Reference proteome</keyword>
<feature type="chain" id="PRO_5003442571" evidence="2">
    <location>
        <begin position="25"/>
        <end position="305"/>
    </location>
</feature>
<accession>G3AKG9</accession>
<dbReference type="AlphaFoldDB" id="G3AKG9"/>
<evidence type="ECO:0000313" key="3">
    <source>
        <dbReference type="EMBL" id="EGW32926.1"/>
    </source>
</evidence>
<evidence type="ECO:0000313" key="4">
    <source>
        <dbReference type="Proteomes" id="UP000000709"/>
    </source>
</evidence>
<dbReference type="OMA" id="IPITEKQ"/>
<proteinExistence type="predicted"/>
<gene>
    <name evidence="3" type="ORF">SPAPADRAFT_65943</name>
</gene>
<evidence type="ECO:0000256" key="1">
    <source>
        <dbReference type="SAM" id="MobiDB-lite"/>
    </source>
</evidence>
<keyword evidence="2" id="KW-0732">Signal</keyword>
<dbReference type="KEGG" id="spaa:SPAPADRAFT_65943"/>
<sequence length="305" mass="35271">MKLRIPLLLLFQLVFIIVAQVATGLDLKINNQEIPEPLHYVKSKFREYIPIPELQDKLEIPIINPMQKTIRESFIPDKPPKPKRFGIRSFFRGEKHEDKVTSMSVNGDTKDPKAGVDSDEEDEPEDSLDKVKNNIEPIHSPKSWVKEFLIFKQSKKMSMMSVQEKNSLRTRIKNYDSTESNPYDLKKWVQLVSSDKSDDESNGITKKYSNHNNGINNNNNEIEIDIDEFIKYLVNEQGFNPADLQFLKTKNLDYGLGEIEKELNKVKDQKRNPKVIKIGGEEESLGNKIKVHSYFVIFLVVMIFG</sequence>
<name>G3AKG9_SPAPN</name>
<feature type="compositionally biased region" description="Acidic residues" evidence="1">
    <location>
        <begin position="117"/>
        <end position="126"/>
    </location>
</feature>
<feature type="signal peptide" evidence="2">
    <location>
        <begin position="1"/>
        <end position="24"/>
    </location>
</feature>
<dbReference type="eggNOG" id="ENOG502RQ6I">
    <property type="taxonomic scope" value="Eukaryota"/>
</dbReference>
<dbReference type="OrthoDB" id="4087050at2759"/>
<dbReference type="HOGENOM" id="CLU_882773_0_0_1"/>
<dbReference type="EMBL" id="GL996501">
    <property type="protein sequence ID" value="EGW32926.1"/>
    <property type="molecule type" value="Genomic_DNA"/>
</dbReference>
<evidence type="ECO:0000256" key="2">
    <source>
        <dbReference type="SAM" id="SignalP"/>
    </source>
</evidence>
<dbReference type="Proteomes" id="UP000000709">
    <property type="component" value="Unassembled WGS sequence"/>
</dbReference>
<dbReference type="RefSeq" id="XP_007374441.1">
    <property type="nucleotide sequence ID" value="XM_007374379.1"/>
</dbReference>
<feature type="region of interest" description="Disordered" evidence="1">
    <location>
        <begin position="98"/>
        <end position="128"/>
    </location>
</feature>
<dbReference type="GeneID" id="18875069"/>
<dbReference type="InParanoid" id="G3AKG9"/>
<reference evidence="3 4" key="1">
    <citation type="journal article" date="2011" name="Proc. Natl. Acad. Sci. U.S.A.">
        <title>Comparative genomics of xylose-fermenting fungi for enhanced biofuel production.</title>
        <authorList>
            <person name="Wohlbach D.J."/>
            <person name="Kuo A."/>
            <person name="Sato T.K."/>
            <person name="Potts K.M."/>
            <person name="Salamov A.A."/>
            <person name="LaButti K.M."/>
            <person name="Sun H."/>
            <person name="Clum A."/>
            <person name="Pangilinan J.L."/>
            <person name="Lindquist E.A."/>
            <person name="Lucas S."/>
            <person name="Lapidus A."/>
            <person name="Jin M."/>
            <person name="Gunawan C."/>
            <person name="Balan V."/>
            <person name="Dale B.E."/>
            <person name="Jeffries T.W."/>
            <person name="Zinkel R."/>
            <person name="Barry K.W."/>
            <person name="Grigoriev I.V."/>
            <person name="Gasch A.P."/>
        </authorList>
    </citation>
    <scope>NUCLEOTIDE SEQUENCE [LARGE SCALE GENOMIC DNA]</scope>
    <source>
        <strain evidence="4">NRRL Y-27907 / 11-Y1</strain>
    </source>
</reference>
<protein>
    <submittedName>
        <fullName evidence="3">Uncharacterized protein</fullName>
    </submittedName>
</protein>